<dbReference type="Pfam" id="PF24046">
    <property type="entry name" value="At4g08330"/>
    <property type="match status" value="1"/>
</dbReference>
<dbReference type="Pfam" id="PF13516">
    <property type="entry name" value="LRR_6"/>
    <property type="match status" value="1"/>
</dbReference>
<gene>
    <name evidence="1" type="ORF">TIFTF001_019308</name>
</gene>
<dbReference type="Proteomes" id="UP001187192">
    <property type="component" value="Unassembled WGS sequence"/>
</dbReference>
<dbReference type="EMBL" id="BTGU01000033">
    <property type="protein sequence ID" value="GMN50162.1"/>
    <property type="molecule type" value="Genomic_DNA"/>
</dbReference>
<sequence>MSQADVSYSCGSCGYPLNLTSSNRITSGIDSEYQKSIKKGLISFISVDLSRFTQVDEVNCFPISWGRYRLKTKLLCRKCGVHIGYGYGDSPALCGFDSPDSSSAGYKKFTVKIRALQPSEECQENCTTDRESFGLTCRRWFHIQNLCRRSLPFACSFTHLSLASLYHPNFNVSSFQLSRLLTRFQHLQSLSLSGCLYLPDSGLTPLQLYGSNLQAIHFDCCFSITDLGISLAAAACPLLVVVSLYRCQVTDVGLENLTNACSGLKQVNLAYCSKISDNGLRALSLGCRQLQAVIVSFCSGVTGVGFRGCSSTLAYVEAESCPLEPEGIEAIVSGGGIVYLDASCINKIIFPVNWPHISAFAESGRRFASSLRILNFRMCRSVCDATILAIAKGCPQLQEWNLALCHEVKISGWMSIGMYCNNLEKLHVNRCRNLCDQGLLALRNGCRRLSVLYMNGCIKLTSTAIELFTFHRGDVNIKGEEVMCIAPKWAFI</sequence>
<proteinExistence type="predicted"/>
<dbReference type="InterPro" id="IPR032675">
    <property type="entry name" value="LRR_dom_sf"/>
</dbReference>
<dbReference type="InterPro" id="IPR045282">
    <property type="entry name" value="At4g08330-like"/>
</dbReference>
<comment type="caution">
    <text evidence="1">The sequence shown here is derived from an EMBL/GenBank/DDBJ whole genome shotgun (WGS) entry which is preliminary data.</text>
</comment>
<dbReference type="Gene3D" id="3.80.10.10">
    <property type="entry name" value="Ribonuclease Inhibitor"/>
    <property type="match status" value="2"/>
</dbReference>
<evidence type="ECO:0008006" key="3">
    <source>
        <dbReference type="Google" id="ProtNLM"/>
    </source>
</evidence>
<dbReference type="PANTHER" id="PTHR33674">
    <property type="entry name" value="METHIONINE-S-OXIDE REDUCTASE"/>
    <property type="match status" value="1"/>
</dbReference>
<evidence type="ECO:0000313" key="1">
    <source>
        <dbReference type="EMBL" id="GMN50162.1"/>
    </source>
</evidence>
<dbReference type="InterPro" id="IPR006553">
    <property type="entry name" value="Leu-rich_rpt_Cys-con_subtyp"/>
</dbReference>
<dbReference type="SMART" id="SM00367">
    <property type="entry name" value="LRR_CC"/>
    <property type="match status" value="9"/>
</dbReference>
<accession>A0AA88ABG5</accession>
<keyword evidence="2" id="KW-1185">Reference proteome</keyword>
<evidence type="ECO:0000313" key="2">
    <source>
        <dbReference type="Proteomes" id="UP001187192"/>
    </source>
</evidence>
<dbReference type="SUPFAM" id="SSF52047">
    <property type="entry name" value="RNI-like"/>
    <property type="match status" value="1"/>
</dbReference>
<organism evidence="1 2">
    <name type="scientific">Ficus carica</name>
    <name type="common">Common fig</name>
    <dbReference type="NCBI Taxonomy" id="3494"/>
    <lineage>
        <taxon>Eukaryota</taxon>
        <taxon>Viridiplantae</taxon>
        <taxon>Streptophyta</taxon>
        <taxon>Embryophyta</taxon>
        <taxon>Tracheophyta</taxon>
        <taxon>Spermatophyta</taxon>
        <taxon>Magnoliopsida</taxon>
        <taxon>eudicotyledons</taxon>
        <taxon>Gunneridae</taxon>
        <taxon>Pentapetalae</taxon>
        <taxon>rosids</taxon>
        <taxon>fabids</taxon>
        <taxon>Rosales</taxon>
        <taxon>Moraceae</taxon>
        <taxon>Ficeae</taxon>
        <taxon>Ficus</taxon>
    </lineage>
</organism>
<dbReference type="AlphaFoldDB" id="A0AA88ABG5"/>
<reference evidence="1" key="1">
    <citation type="submission" date="2023-07" db="EMBL/GenBank/DDBJ databases">
        <title>draft genome sequence of fig (Ficus carica).</title>
        <authorList>
            <person name="Takahashi T."/>
            <person name="Nishimura K."/>
        </authorList>
    </citation>
    <scope>NUCLEOTIDE SEQUENCE</scope>
</reference>
<name>A0AA88ABG5_FICCA</name>
<protein>
    <recommendedName>
        <fullName evidence="3">F-box/LRR-repeat protein 12</fullName>
    </recommendedName>
</protein>
<dbReference type="PANTHER" id="PTHR33674:SF3">
    <property type="entry name" value="YIPPEE DOMAIN-CONTAINING PROTEIN"/>
    <property type="match status" value="1"/>
</dbReference>
<dbReference type="InterPro" id="IPR001611">
    <property type="entry name" value="Leu-rich_rpt"/>
</dbReference>